<organism evidence="2 3">
    <name type="scientific">Thiorhodococcus minor</name>
    <dbReference type="NCBI Taxonomy" id="57489"/>
    <lineage>
        <taxon>Bacteria</taxon>
        <taxon>Pseudomonadati</taxon>
        <taxon>Pseudomonadota</taxon>
        <taxon>Gammaproteobacteria</taxon>
        <taxon>Chromatiales</taxon>
        <taxon>Chromatiaceae</taxon>
        <taxon>Thiorhodococcus</taxon>
    </lineage>
</organism>
<feature type="region of interest" description="Disordered" evidence="1">
    <location>
        <begin position="230"/>
        <end position="252"/>
    </location>
</feature>
<accession>A0A6M0JS61</accession>
<keyword evidence="3" id="KW-1185">Reference proteome</keyword>
<proteinExistence type="predicted"/>
<evidence type="ECO:0000256" key="1">
    <source>
        <dbReference type="SAM" id="MobiDB-lite"/>
    </source>
</evidence>
<dbReference type="RefSeq" id="WP_164450398.1">
    <property type="nucleotide sequence ID" value="NZ_JAAIJQ010000001.1"/>
</dbReference>
<comment type="caution">
    <text evidence="2">The sequence shown here is derived from an EMBL/GenBank/DDBJ whole genome shotgun (WGS) entry which is preliminary data.</text>
</comment>
<dbReference type="GO" id="GO:0003677">
    <property type="term" value="F:DNA binding"/>
    <property type="evidence" value="ECO:0007669"/>
    <property type="project" value="InterPro"/>
</dbReference>
<dbReference type="EMBL" id="JAAIJQ010000001">
    <property type="protein sequence ID" value="NEV60356.1"/>
    <property type="molecule type" value="Genomic_DNA"/>
</dbReference>
<dbReference type="InterPro" id="IPR010183">
    <property type="entry name" value="Phage_lambda_Bet"/>
</dbReference>
<dbReference type="GO" id="GO:0006310">
    <property type="term" value="P:DNA recombination"/>
    <property type="evidence" value="ECO:0007669"/>
    <property type="project" value="InterPro"/>
</dbReference>
<gene>
    <name evidence="2" type="primary">bet</name>
    <name evidence="2" type="ORF">G3446_00340</name>
</gene>
<protein>
    <submittedName>
        <fullName evidence="2">Phage recombination protein Bet</fullName>
    </submittedName>
</protein>
<dbReference type="NCBIfam" id="TIGR01913">
    <property type="entry name" value="bet_lambda"/>
    <property type="match status" value="1"/>
</dbReference>
<dbReference type="InterPro" id="IPR018330">
    <property type="entry name" value="RecT_fam"/>
</dbReference>
<dbReference type="Proteomes" id="UP000483379">
    <property type="component" value="Unassembled WGS sequence"/>
</dbReference>
<dbReference type="Pfam" id="PF03837">
    <property type="entry name" value="RecT"/>
    <property type="match status" value="1"/>
</dbReference>
<evidence type="ECO:0000313" key="3">
    <source>
        <dbReference type="Proteomes" id="UP000483379"/>
    </source>
</evidence>
<name>A0A6M0JS61_9GAMM</name>
<sequence length="313" mass="34407">MSKTTQQPQTTVPACRLAISQQALADIGLDPATWQVLVESIFPAAKTVEGVQLAVRYCQARGLDVMKRPVHVVPMWNRTLGREVETVWPGIAEVQTTAARTGQWAGMDPARFGPEVARAFAGRAKTDEGWQELEIQVTFPAWCEVTVYRLVNGTRCPFTETVFWEESYARLGGGEVPTAMWVKRPRGQLLKCAKAASLRAAFPEETGYTAEEMAGKPIEGDLVVLAETLTPTGTTPRPNAGAPDREPKPTAIPTLDEATLTQIEGLVNRATKRHAWASAQDYFQQRFQGEVLRYALAELARAEQENRQAAQAA</sequence>
<reference evidence="2 3" key="1">
    <citation type="submission" date="2020-02" db="EMBL/GenBank/DDBJ databases">
        <title>Genome sequences of Thiorhodococcus mannitoliphagus and Thiorhodococcus minor, purple sulfur photosynthetic bacteria in the gammaproteobacterial family, Chromatiaceae.</title>
        <authorList>
            <person name="Aviles F.A."/>
            <person name="Meyer T.E."/>
            <person name="Kyndt J.A."/>
        </authorList>
    </citation>
    <scope>NUCLEOTIDE SEQUENCE [LARGE SCALE GENOMIC DNA]</scope>
    <source>
        <strain evidence="2 3">DSM 11518</strain>
    </source>
</reference>
<evidence type="ECO:0000313" key="2">
    <source>
        <dbReference type="EMBL" id="NEV60356.1"/>
    </source>
</evidence>
<dbReference type="AlphaFoldDB" id="A0A6M0JS61"/>